<organism evidence="4 6">
    <name type="scientific">Coprococcus comes</name>
    <dbReference type="NCBI Taxonomy" id="410072"/>
    <lineage>
        <taxon>Bacteria</taxon>
        <taxon>Bacillati</taxon>
        <taxon>Bacillota</taxon>
        <taxon>Clostridia</taxon>
        <taxon>Lachnospirales</taxon>
        <taxon>Lachnospiraceae</taxon>
        <taxon>Coprococcus</taxon>
    </lineage>
</organism>
<dbReference type="SMART" id="SM01007">
    <property type="entry name" value="Aldolase_II"/>
    <property type="match status" value="1"/>
</dbReference>
<dbReference type="GO" id="GO:0046872">
    <property type="term" value="F:metal ion binding"/>
    <property type="evidence" value="ECO:0007669"/>
    <property type="project" value="UniProtKB-KW"/>
</dbReference>
<proteinExistence type="predicted"/>
<dbReference type="GO" id="GO:0005829">
    <property type="term" value="C:cytosol"/>
    <property type="evidence" value="ECO:0007669"/>
    <property type="project" value="TreeGrafter"/>
</dbReference>
<name>A0A3E4GL01_9FIRM</name>
<dbReference type="InterPro" id="IPR001303">
    <property type="entry name" value="Aldolase_II/adducin_N"/>
</dbReference>
<dbReference type="InterPro" id="IPR036409">
    <property type="entry name" value="Aldolase_II/adducin_N_sf"/>
</dbReference>
<dbReference type="PANTHER" id="PTHR22789">
    <property type="entry name" value="FUCULOSE PHOSPHATE ALDOLASE"/>
    <property type="match status" value="1"/>
</dbReference>
<evidence type="ECO:0000313" key="4">
    <source>
        <dbReference type="EMBL" id="RGJ20278.1"/>
    </source>
</evidence>
<dbReference type="Proteomes" id="UP000286595">
    <property type="component" value="Unassembled WGS sequence"/>
</dbReference>
<dbReference type="EMBL" id="QRIM01000012">
    <property type="protein sequence ID" value="RHG59789.1"/>
    <property type="molecule type" value="Genomic_DNA"/>
</dbReference>
<evidence type="ECO:0000256" key="2">
    <source>
        <dbReference type="ARBA" id="ARBA00023239"/>
    </source>
</evidence>
<dbReference type="GO" id="GO:0016832">
    <property type="term" value="F:aldehyde-lyase activity"/>
    <property type="evidence" value="ECO:0007669"/>
    <property type="project" value="TreeGrafter"/>
</dbReference>
<sequence>MDEQVKKILEELVIACKRAYTRGIQTGSGGNVSARVPEKDLMIVKASGSSFIDSTPEGFVITDFDGNLVEGKGKPTREALLHGLLYRICPNVNAVVHTHSPYSIAWASTEKALPRTTWHSKLKMCADIPTLNVPAAMVGKEYFSLVEEIYSDCPELPGFLLVDHGLVAVGKDAINAEHTAELIEETAQIAILKATVSKLGL</sequence>
<keyword evidence="1" id="KW-0479">Metal-binding</keyword>
<dbReference type="Proteomes" id="UP000260655">
    <property type="component" value="Unassembled WGS sequence"/>
</dbReference>
<protein>
    <submittedName>
        <fullName evidence="4">Class II aldolase/adducin family protein</fullName>
    </submittedName>
</protein>
<reference evidence="6 7" key="1">
    <citation type="submission" date="2018-08" db="EMBL/GenBank/DDBJ databases">
        <title>A genome reference for cultivated species of the human gut microbiota.</title>
        <authorList>
            <person name="Zou Y."/>
            <person name="Xue W."/>
            <person name="Luo G."/>
        </authorList>
    </citation>
    <scope>NUCLEOTIDE SEQUENCE [LARGE SCALE GENOMIC DNA]</scope>
    <source>
        <strain evidence="5 7">AM22-12LB</strain>
        <strain evidence="4 6">TM07-19</strain>
    </source>
</reference>
<evidence type="ECO:0000256" key="1">
    <source>
        <dbReference type="ARBA" id="ARBA00022723"/>
    </source>
</evidence>
<dbReference type="PANTHER" id="PTHR22789:SF0">
    <property type="entry name" value="3-OXO-TETRONATE 4-PHOSPHATE DECARBOXYLASE-RELATED"/>
    <property type="match status" value="1"/>
</dbReference>
<comment type="caution">
    <text evidence="4">The sequence shown here is derived from an EMBL/GenBank/DDBJ whole genome shotgun (WGS) entry which is preliminary data.</text>
</comment>
<dbReference type="EMBL" id="QSOV01000031">
    <property type="protein sequence ID" value="RGJ20278.1"/>
    <property type="molecule type" value="Genomic_DNA"/>
</dbReference>
<evidence type="ECO:0000313" key="7">
    <source>
        <dbReference type="Proteomes" id="UP000286595"/>
    </source>
</evidence>
<evidence type="ECO:0000313" key="5">
    <source>
        <dbReference type="EMBL" id="RHG59789.1"/>
    </source>
</evidence>
<dbReference type="SUPFAM" id="SSF53639">
    <property type="entry name" value="AraD/HMP-PK domain-like"/>
    <property type="match status" value="1"/>
</dbReference>
<dbReference type="RefSeq" id="WP_117559451.1">
    <property type="nucleotide sequence ID" value="NZ_QRIM01000012.1"/>
</dbReference>
<dbReference type="Gene3D" id="3.40.225.10">
    <property type="entry name" value="Class II aldolase/adducin N-terminal domain"/>
    <property type="match status" value="1"/>
</dbReference>
<feature type="domain" description="Class II aldolase/adducin N-terminal" evidence="3">
    <location>
        <begin position="10"/>
        <end position="191"/>
    </location>
</feature>
<evidence type="ECO:0000259" key="3">
    <source>
        <dbReference type="SMART" id="SM01007"/>
    </source>
</evidence>
<keyword evidence="2" id="KW-0456">Lyase</keyword>
<gene>
    <name evidence="5" type="ORF">DW252_10910</name>
    <name evidence="4" type="ORF">DXD67_15790</name>
</gene>
<evidence type="ECO:0000313" key="6">
    <source>
        <dbReference type="Proteomes" id="UP000260655"/>
    </source>
</evidence>
<dbReference type="GO" id="GO:0019323">
    <property type="term" value="P:pentose catabolic process"/>
    <property type="evidence" value="ECO:0007669"/>
    <property type="project" value="TreeGrafter"/>
</dbReference>
<dbReference type="InterPro" id="IPR050197">
    <property type="entry name" value="Aldolase_class_II_sugar_metab"/>
</dbReference>
<dbReference type="Pfam" id="PF00596">
    <property type="entry name" value="Aldolase_II"/>
    <property type="match status" value="1"/>
</dbReference>
<dbReference type="AlphaFoldDB" id="A0A3E4GL01"/>
<accession>A0A3E4GL01</accession>